<dbReference type="NCBIfam" id="TIGR03362">
    <property type="entry name" value="VI_chp_7"/>
    <property type="match status" value="1"/>
</dbReference>
<evidence type="ECO:0000259" key="2">
    <source>
        <dbReference type="Pfam" id="PF06812"/>
    </source>
</evidence>
<dbReference type="PANTHER" id="PTHR37024:SF5">
    <property type="entry name" value="IMPA N-TERMINAL DOMAIN-CONTAINING PROTEIN"/>
    <property type="match status" value="1"/>
</dbReference>
<dbReference type="AlphaFoldDB" id="A0A078M2A9"/>
<gene>
    <name evidence="3" type="ORF">BN1049_00439</name>
</gene>
<feature type="compositionally biased region" description="Low complexity" evidence="1">
    <location>
        <begin position="183"/>
        <end position="212"/>
    </location>
</feature>
<dbReference type="PANTHER" id="PTHR37024">
    <property type="entry name" value="TYPE VI SECRETION SYSTEM DUF2094 AND IMPA-RELATED DOMAIN PROTEIN"/>
    <property type="match status" value="1"/>
</dbReference>
<dbReference type="PATRIC" id="fig|1461581.3.peg.432"/>
<dbReference type="Pfam" id="PF06812">
    <property type="entry name" value="ImpA_N"/>
    <property type="match status" value="1"/>
</dbReference>
<feature type="region of interest" description="Disordered" evidence="1">
    <location>
        <begin position="181"/>
        <end position="220"/>
    </location>
</feature>
<dbReference type="EMBL" id="LK391969">
    <property type="protein sequence ID" value="CEF25533.1"/>
    <property type="molecule type" value="Genomic_DNA"/>
</dbReference>
<dbReference type="InterPro" id="IPR010657">
    <property type="entry name" value="ImpA_N"/>
</dbReference>
<protein>
    <submittedName>
        <fullName evidence="3">ImpA domain-containing protein</fullName>
    </submittedName>
</protein>
<dbReference type="RefSeq" id="WP_044498123.1">
    <property type="nucleotide sequence ID" value="NZ_LK391969.1"/>
</dbReference>
<dbReference type="Pfam" id="PF16989">
    <property type="entry name" value="T6SS_VasJ"/>
    <property type="match status" value="1"/>
</dbReference>
<dbReference type="InterPro" id="IPR017739">
    <property type="entry name" value="T6SS-assoc_VCA0119"/>
</dbReference>
<organism evidence="3">
    <name type="scientific">Pseudomonas saudimassiliensis</name>
    <dbReference type="NCBI Taxonomy" id="1461581"/>
    <lineage>
        <taxon>Bacteria</taxon>
        <taxon>Pseudomonadati</taxon>
        <taxon>Pseudomonadota</taxon>
        <taxon>Gammaproteobacteria</taxon>
        <taxon>Pseudomonadales</taxon>
        <taxon>Pseudomonadaceae</taxon>
        <taxon>Pseudomonas</taxon>
    </lineage>
</organism>
<dbReference type="OrthoDB" id="1522895at2"/>
<sequence length="527" mass="58809">MLDTDYINLMSTPISADDYAGDDARYTPEFEALEEELAKDSSVHRTTGTDWAVVREGAEALLQTQSKDLRVACWLVWSLFQTERFTGLAAGLAMLSHGCAAHWQALHPQRIRTRTATISWLCSRLEEVLGEQAPEPGQLDIFSAIATELRELDRLFIEHLGDAAPPLSTLSRRVEQLLERADTAAQPASAASPTQTAAAPPISAPAAFEPSAQPAGAPIVDGRDAHRSLRALQDQAKPLIAWWQHHNPSDVRAIRLARTLLWLPIDSLPGHDAEQVTALRNLPADRLKGFQDRFNQGQFQPLLIELEGSLNRAPFWLSGQYLAWRCHEALGAEPAMQEIESQLRQLLVRLPGLEQLRFHDGEPFADTDTRHWLGTRVMAPATTVTAPAAESCSDGTAPWQQALQDALTLLRRDGLPPAMQLLAEGARQSESDRARFHWQLAQAQLCFRARQHEAAYGRLDALLHQLQSAGLERWEPTLNLEVLRLLYACCELLPQSQLVRDRREEIFHRLCHFDLEVVLNKALGPSM</sequence>
<accession>A0A078M2A9</accession>
<dbReference type="EMBL" id="LM997413">
    <property type="protein sequence ID" value="CEA01508.1"/>
    <property type="molecule type" value="Genomic_DNA"/>
</dbReference>
<evidence type="ECO:0000256" key="1">
    <source>
        <dbReference type="SAM" id="MobiDB-lite"/>
    </source>
</evidence>
<evidence type="ECO:0000313" key="3">
    <source>
        <dbReference type="EMBL" id="CEA01508.1"/>
    </source>
</evidence>
<proteinExistence type="predicted"/>
<reference evidence="3" key="1">
    <citation type="submission" date="2014-07" db="EMBL/GenBank/DDBJ databases">
        <authorList>
            <person name="Urmite Genomes Urmite Genomes"/>
        </authorList>
    </citation>
    <scope>NUCLEOTIDE SEQUENCE</scope>
    <source>
        <strain evidence="3">12M76_air</strain>
    </source>
</reference>
<name>A0A078M2A9_9PSED</name>
<feature type="domain" description="ImpA N-terminal" evidence="2">
    <location>
        <begin position="12"/>
        <end position="122"/>
    </location>
</feature>